<dbReference type="PANTHER" id="PTHR47313:SF1">
    <property type="entry name" value="RIBOSOMAL RNA LARGE SUBUNIT METHYLTRANSFERASE K_L"/>
    <property type="match status" value="1"/>
</dbReference>
<reference evidence="5" key="1">
    <citation type="journal article" date="2021" name="PeerJ">
        <title>Extensive microbial diversity within the chicken gut microbiome revealed by metagenomics and culture.</title>
        <authorList>
            <person name="Gilroy R."/>
            <person name="Ravi A."/>
            <person name="Getino M."/>
            <person name="Pursley I."/>
            <person name="Horton D.L."/>
            <person name="Alikhan N.F."/>
            <person name="Baker D."/>
            <person name="Gharbi K."/>
            <person name="Hall N."/>
            <person name="Watson M."/>
            <person name="Adriaenssens E.M."/>
            <person name="Foster-Nyarko E."/>
            <person name="Jarju S."/>
            <person name="Secka A."/>
            <person name="Antonio M."/>
            <person name="Oren A."/>
            <person name="Chaudhuri R.R."/>
            <person name="La Ragione R."/>
            <person name="Hildebrand F."/>
            <person name="Pallen M.J."/>
        </authorList>
    </citation>
    <scope>NUCLEOTIDE SEQUENCE</scope>
    <source>
        <strain evidence="5">CHK160-4876</strain>
    </source>
</reference>
<gene>
    <name evidence="5" type="ORF">K8V30_09325</name>
</gene>
<dbReference type="InterPro" id="IPR004114">
    <property type="entry name" value="THUMP_dom"/>
</dbReference>
<evidence type="ECO:0000256" key="1">
    <source>
        <dbReference type="ARBA" id="ARBA00022603"/>
    </source>
</evidence>
<dbReference type="AlphaFoldDB" id="A0A921NDF8"/>
<dbReference type="SMART" id="SM00981">
    <property type="entry name" value="THUMP"/>
    <property type="match status" value="1"/>
</dbReference>
<dbReference type="Pfam" id="PF02926">
    <property type="entry name" value="THUMP"/>
    <property type="match status" value="1"/>
</dbReference>
<keyword evidence="3" id="KW-0694">RNA-binding</keyword>
<dbReference type="PANTHER" id="PTHR47313">
    <property type="entry name" value="RIBOSOMAL RNA LARGE SUBUNIT METHYLTRANSFERASE K/L"/>
    <property type="match status" value="1"/>
</dbReference>
<dbReference type="Pfam" id="PF01170">
    <property type="entry name" value="UPF0020"/>
    <property type="match status" value="1"/>
</dbReference>
<dbReference type="CDD" id="cd11715">
    <property type="entry name" value="THUMP_AdoMetMT"/>
    <property type="match status" value="1"/>
</dbReference>
<dbReference type="Gene3D" id="3.40.50.150">
    <property type="entry name" value="Vaccinia Virus protein VP39"/>
    <property type="match status" value="1"/>
</dbReference>
<evidence type="ECO:0000256" key="2">
    <source>
        <dbReference type="ARBA" id="ARBA00022679"/>
    </source>
</evidence>
<dbReference type="FunFam" id="3.30.2130.30:FF:000001">
    <property type="entry name" value="Ribosomal RNA large subunit methyltransferase K/L"/>
    <property type="match status" value="1"/>
</dbReference>
<evidence type="ECO:0000256" key="3">
    <source>
        <dbReference type="PROSITE-ProRule" id="PRU00529"/>
    </source>
</evidence>
<reference evidence="5" key="2">
    <citation type="submission" date="2021-09" db="EMBL/GenBank/DDBJ databases">
        <authorList>
            <person name="Gilroy R."/>
        </authorList>
    </citation>
    <scope>NUCLEOTIDE SEQUENCE</scope>
    <source>
        <strain evidence="5">CHK160-4876</strain>
    </source>
</reference>
<organism evidence="5 6">
    <name type="scientific">Metalysinibacillus jejuensis</name>
    <dbReference type="NCBI Taxonomy" id="914327"/>
    <lineage>
        <taxon>Bacteria</taxon>
        <taxon>Bacillati</taxon>
        <taxon>Bacillota</taxon>
        <taxon>Bacilli</taxon>
        <taxon>Bacillales</taxon>
        <taxon>Caryophanaceae</taxon>
        <taxon>Metalysinibacillus</taxon>
    </lineage>
</organism>
<dbReference type="GO" id="GO:0008990">
    <property type="term" value="F:rRNA (guanine-N2-)-methyltransferase activity"/>
    <property type="evidence" value="ECO:0007669"/>
    <property type="project" value="TreeGrafter"/>
</dbReference>
<dbReference type="InterPro" id="IPR053943">
    <property type="entry name" value="RlmKL-like_Mtase_CS"/>
</dbReference>
<proteinExistence type="predicted"/>
<dbReference type="RefSeq" id="WP_108307449.1">
    <property type="nucleotide sequence ID" value="NZ_QAFW01000029.1"/>
</dbReference>
<dbReference type="EMBL" id="DYTV01000125">
    <property type="protein sequence ID" value="HJH11866.1"/>
    <property type="molecule type" value="Genomic_DNA"/>
</dbReference>
<name>A0A921NDF8_9BACL</name>
<feature type="domain" description="THUMP" evidence="4">
    <location>
        <begin position="44"/>
        <end position="155"/>
    </location>
</feature>
<keyword evidence="1 5" id="KW-0489">Methyltransferase</keyword>
<dbReference type="InterPro" id="IPR029063">
    <property type="entry name" value="SAM-dependent_MTases_sf"/>
</dbReference>
<dbReference type="OrthoDB" id="9809404at2"/>
<dbReference type="GO" id="GO:0003723">
    <property type="term" value="F:RNA binding"/>
    <property type="evidence" value="ECO:0007669"/>
    <property type="project" value="UniProtKB-UniRule"/>
</dbReference>
<evidence type="ECO:0000313" key="6">
    <source>
        <dbReference type="Proteomes" id="UP000700212"/>
    </source>
</evidence>
<dbReference type="InterPro" id="IPR054170">
    <property type="entry name" value="RlmL_1st"/>
</dbReference>
<dbReference type="SUPFAM" id="SSF53335">
    <property type="entry name" value="S-adenosyl-L-methionine-dependent methyltransferases"/>
    <property type="match status" value="1"/>
</dbReference>
<dbReference type="PROSITE" id="PS01261">
    <property type="entry name" value="UPF0020"/>
    <property type="match status" value="1"/>
</dbReference>
<protein>
    <submittedName>
        <fullName evidence="5">Class I SAM-dependent RNA methyltransferase</fullName>
    </submittedName>
</protein>
<dbReference type="Proteomes" id="UP000700212">
    <property type="component" value="Unassembled WGS sequence"/>
</dbReference>
<evidence type="ECO:0000259" key="4">
    <source>
        <dbReference type="PROSITE" id="PS51165"/>
    </source>
</evidence>
<dbReference type="GO" id="GO:0070043">
    <property type="term" value="F:rRNA (guanine-N7-)-methyltransferase activity"/>
    <property type="evidence" value="ECO:0007669"/>
    <property type="project" value="TreeGrafter"/>
</dbReference>
<dbReference type="Pfam" id="PF22020">
    <property type="entry name" value="RlmL_1st"/>
    <property type="match status" value="1"/>
</dbReference>
<evidence type="ECO:0000313" key="5">
    <source>
        <dbReference type="EMBL" id="HJH11866.1"/>
    </source>
</evidence>
<comment type="caution">
    <text evidence="5">The sequence shown here is derived from an EMBL/GenBank/DDBJ whole genome shotgun (WGS) entry which is preliminary data.</text>
</comment>
<keyword evidence="2" id="KW-0808">Transferase</keyword>
<dbReference type="InterPro" id="IPR000241">
    <property type="entry name" value="RlmKL-like_Mtase"/>
</dbReference>
<sequence>MTKFNLVATAAMGLEAIVAEEVRDLGYETQVENGKVYFEGDKLAIARTNLWLRVADRVKIVVGTFRAKTFDQLFEGVKALDWERYLPVDANFPVSGKSVKSTLYSVPDCQAITKKAIVERLKDVYKRRSFLDESGAKFKIEVSILKDVVTLTLDTSGAGLHKRGYRQVQGEAPLKETLAAALVKISKWNPNRPFVDPFCGSGTIALEAAMIGQNIAPGYNRDFISEEWPWMDKAIWDEARNEADNKADYDQPLNIIGSDIDHRMVALAQENATEAGFGDIITFKQMQARDFTTMDTDGVMIGNPPYGERIGEVEVIEQVISDLGHVMKNYPTWSVYMLSSMENFETLYGRRATKKRKLFNGFIRTDYYQYWGQKSKR</sequence>
<dbReference type="PROSITE" id="PS51165">
    <property type="entry name" value="THUMP"/>
    <property type="match status" value="1"/>
</dbReference>
<accession>A0A921NDF8</accession>
<dbReference type="Gene3D" id="3.30.2130.30">
    <property type="match status" value="1"/>
</dbReference>